<protein>
    <recommendedName>
        <fullName evidence="4">Secreted protein</fullName>
    </recommendedName>
</protein>
<organism evidence="2 3">
    <name type="scientific">Amycolatopsis thermalba</name>
    <dbReference type="NCBI Taxonomy" id="944492"/>
    <lineage>
        <taxon>Bacteria</taxon>
        <taxon>Bacillati</taxon>
        <taxon>Actinomycetota</taxon>
        <taxon>Actinomycetes</taxon>
        <taxon>Pseudonocardiales</taxon>
        <taxon>Pseudonocardiaceae</taxon>
        <taxon>Amycolatopsis</taxon>
    </lineage>
</organism>
<dbReference type="EMBL" id="CP091196">
    <property type="protein sequence ID" value="UQS26030.1"/>
    <property type="molecule type" value="Genomic_DNA"/>
</dbReference>
<feature type="region of interest" description="Disordered" evidence="1">
    <location>
        <begin position="222"/>
        <end position="246"/>
    </location>
</feature>
<name>A0ABY4P0Z3_9PSEU</name>
<sequence length="246" mass="27009">MEPAWVAAIAAGISSVVASVSAGAAVWSARNGKRTLARADADSRARTRPMVAAELRDEPYAPATQLLVIKNYGPTIARNVTVTFDPPLGDPPPEQEHESVAPFLKRRYAKPIPALVPGMELDNIYYDGTTDGRDNRNPFPDQVTVTIELDAPDGERYVDRFELDVSVIRNRTFVTSSTHPEQRMKQAVTALKRINESLSRIARALPADRYAGAPQEWRAELERRLLGKPTEGPPAVDEDHDGATKS</sequence>
<evidence type="ECO:0008006" key="4">
    <source>
        <dbReference type="Google" id="ProtNLM"/>
    </source>
</evidence>
<evidence type="ECO:0000256" key="1">
    <source>
        <dbReference type="SAM" id="MobiDB-lite"/>
    </source>
</evidence>
<gene>
    <name evidence="2" type="ORF">L1857_26070</name>
</gene>
<dbReference type="Proteomes" id="UP000830158">
    <property type="component" value="Chromosome"/>
</dbReference>
<keyword evidence="3" id="KW-1185">Reference proteome</keyword>
<evidence type="ECO:0000313" key="3">
    <source>
        <dbReference type="Proteomes" id="UP000830158"/>
    </source>
</evidence>
<dbReference type="RefSeq" id="WP_162831087.1">
    <property type="nucleotide sequence ID" value="NZ_CP091196.1"/>
</dbReference>
<accession>A0ABY4P0Z3</accession>
<evidence type="ECO:0000313" key="2">
    <source>
        <dbReference type="EMBL" id="UQS26030.1"/>
    </source>
</evidence>
<reference evidence="2" key="1">
    <citation type="submission" date="2022-01" db="EMBL/GenBank/DDBJ databases">
        <title>PSI-footprinting approach for the identification of protein synthesis inhibitor producers.</title>
        <authorList>
            <person name="Handel F."/>
            <person name="Kulik A."/>
            <person name="Wex K.W."/>
            <person name="Berscheid A."/>
            <person name="Saur J.S."/>
            <person name="Winkler A."/>
            <person name="Wibberg D."/>
            <person name="Kalinowski J."/>
            <person name="Broetz-Oesterhelt H."/>
            <person name="Mast Y."/>
        </authorList>
    </citation>
    <scope>NUCLEOTIDE SEQUENCE</scope>
    <source>
        <strain evidence="2">KNN 49.3e</strain>
    </source>
</reference>
<proteinExistence type="predicted"/>